<sequence length="111" mass="12866">MQKKVNVICMKWGNKFSSEYVNKLYGMIARNLTIPFRFICFTEVSVEIKSEVEIQHLPEINLPANISERGWKKLSVLSENFGNLTGKTLFLNLDVVIIQNIDCFFLTQETF</sequence>
<protein>
    <recommendedName>
        <fullName evidence="3">Glycosyltransferase</fullName>
    </recommendedName>
</protein>
<evidence type="ECO:0000313" key="1">
    <source>
        <dbReference type="EMBL" id="ODS24791.1"/>
    </source>
</evidence>
<evidence type="ECO:0008006" key="3">
    <source>
        <dbReference type="Google" id="ProtNLM"/>
    </source>
</evidence>
<gene>
    <name evidence="1" type="ORF">AB835_01675</name>
</gene>
<accession>A0A1D2QT80</accession>
<dbReference type="Proteomes" id="UP000242502">
    <property type="component" value="Unassembled WGS sequence"/>
</dbReference>
<evidence type="ECO:0000313" key="2">
    <source>
        <dbReference type="Proteomes" id="UP000242502"/>
    </source>
</evidence>
<reference evidence="1 2" key="1">
    <citation type="journal article" date="2016" name="Appl. Environ. Microbiol.">
        <title>Lack of Overt Genome Reduction in the Bryostatin-Producing Bryozoan Symbiont "Candidatus Endobugula sertula".</title>
        <authorList>
            <person name="Miller I.J."/>
            <person name="Vanee N."/>
            <person name="Fong S.S."/>
            <person name="Lim-Fong G.E."/>
            <person name="Kwan J.C."/>
        </authorList>
    </citation>
    <scope>NUCLEOTIDE SEQUENCE [LARGE SCALE GENOMIC DNA]</scope>
    <source>
        <strain evidence="1">AB1-4</strain>
    </source>
</reference>
<dbReference type="InterPro" id="IPR029044">
    <property type="entry name" value="Nucleotide-diphossugar_trans"/>
</dbReference>
<organism evidence="1 2">
    <name type="scientific">Candidatus Endobugula sertula</name>
    <name type="common">Bugula neritina bacterial symbiont</name>
    <dbReference type="NCBI Taxonomy" id="62101"/>
    <lineage>
        <taxon>Bacteria</taxon>
        <taxon>Pseudomonadati</taxon>
        <taxon>Pseudomonadota</taxon>
        <taxon>Gammaproteobacteria</taxon>
        <taxon>Cellvibrionales</taxon>
        <taxon>Cellvibrionaceae</taxon>
        <taxon>Candidatus Endobugula</taxon>
    </lineage>
</organism>
<comment type="caution">
    <text evidence="1">The sequence shown here is derived from an EMBL/GenBank/DDBJ whole genome shotgun (WGS) entry which is preliminary data.</text>
</comment>
<dbReference type="EMBL" id="MDLC01000004">
    <property type="protein sequence ID" value="ODS24791.1"/>
    <property type="molecule type" value="Genomic_DNA"/>
</dbReference>
<dbReference type="SUPFAM" id="SSF53448">
    <property type="entry name" value="Nucleotide-diphospho-sugar transferases"/>
    <property type="match status" value="1"/>
</dbReference>
<name>A0A1D2QT80_9GAMM</name>
<proteinExistence type="predicted"/>
<dbReference type="AlphaFoldDB" id="A0A1D2QT80"/>